<evidence type="ECO:0000313" key="4">
    <source>
        <dbReference type="Proteomes" id="UP001159363"/>
    </source>
</evidence>
<sequence length="475" mass="53782">MDDLDKDPNYDMSSSESDLSFGDFSTPSDETGVKKTSCSTLCTNDSPEEFRTPHDIATTSAASATEQSPVQHDIVADSWGSDSVATPSENHEKVANGLSETIAGEQTNLYANPELKQSDIPANSRMNMWVPMNKQEILQFLGIIAFMSIVKEPSISDYWTSETVCIDENIVPFKGRLIMKQYCPQKTHKNGVKIFKVCFRKGYTWKIKIHSGKQQDADNSLPTSLVLKLCDALLYLGHIIVTDNYYTSMDLAEKLLDQSTDFLGNLRSNKKKIQKQLSARNSKRVKWLLNKITDPLENRIVIKPKAIIDYNRGKAAIDLSHQLSSYSTSLRRSLKLYHKVVIELLLGTIVVNADIIYCQVTGKKTTFTNFWKALVKQMMTLNVVPELQDKHEMPAPQTKPTVHTKMMFKHIFRKMEGSAREGRMPWWTQYKAKCDARAAIWLQRHVLYNSAERTPMSPMALWDILGTDTGVRHGS</sequence>
<evidence type="ECO:0000313" key="3">
    <source>
        <dbReference type="EMBL" id="KAJ8881418.1"/>
    </source>
</evidence>
<dbReference type="Proteomes" id="UP001159363">
    <property type="component" value="Chromosome 5"/>
</dbReference>
<evidence type="ECO:0000256" key="1">
    <source>
        <dbReference type="SAM" id="MobiDB-lite"/>
    </source>
</evidence>
<keyword evidence="4" id="KW-1185">Reference proteome</keyword>
<protein>
    <recommendedName>
        <fullName evidence="2">PiggyBac transposable element-derived protein domain-containing protein</fullName>
    </recommendedName>
</protein>
<proteinExistence type="predicted"/>
<gene>
    <name evidence="3" type="ORF">PR048_017899</name>
</gene>
<dbReference type="PANTHER" id="PTHR46599">
    <property type="entry name" value="PIGGYBAC TRANSPOSABLE ELEMENT-DERIVED PROTEIN 4"/>
    <property type="match status" value="1"/>
</dbReference>
<accession>A0ABQ9HAW6</accession>
<dbReference type="Pfam" id="PF13843">
    <property type="entry name" value="DDE_Tnp_1_7"/>
    <property type="match status" value="1"/>
</dbReference>
<reference evidence="3 4" key="1">
    <citation type="submission" date="2023-02" db="EMBL/GenBank/DDBJ databases">
        <title>LHISI_Scaffold_Assembly.</title>
        <authorList>
            <person name="Stuart O.P."/>
            <person name="Cleave R."/>
            <person name="Magrath M.J.L."/>
            <person name="Mikheyev A.S."/>
        </authorList>
    </citation>
    <scope>NUCLEOTIDE SEQUENCE [LARGE SCALE GENOMIC DNA]</scope>
    <source>
        <strain evidence="3">Daus_M_001</strain>
        <tissue evidence="3">Leg muscle</tissue>
    </source>
</reference>
<dbReference type="PANTHER" id="PTHR46599:SF3">
    <property type="entry name" value="PIGGYBAC TRANSPOSABLE ELEMENT-DERIVED PROTEIN 4"/>
    <property type="match status" value="1"/>
</dbReference>
<feature type="domain" description="PiggyBac transposable element-derived protein" evidence="2">
    <location>
        <begin position="161"/>
        <end position="281"/>
    </location>
</feature>
<comment type="caution">
    <text evidence="3">The sequence shown here is derived from an EMBL/GenBank/DDBJ whole genome shotgun (WGS) entry which is preliminary data.</text>
</comment>
<dbReference type="EMBL" id="JARBHB010000006">
    <property type="protein sequence ID" value="KAJ8881418.1"/>
    <property type="molecule type" value="Genomic_DNA"/>
</dbReference>
<evidence type="ECO:0000259" key="2">
    <source>
        <dbReference type="Pfam" id="PF13843"/>
    </source>
</evidence>
<organism evidence="3 4">
    <name type="scientific">Dryococelus australis</name>
    <dbReference type="NCBI Taxonomy" id="614101"/>
    <lineage>
        <taxon>Eukaryota</taxon>
        <taxon>Metazoa</taxon>
        <taxon>Ecdysozoa</taxon>
        <taxon>Arthropoda</taxon>
        <taxon>Hexapoda</taxon>
        <taxon>Insecta</taxon>
        <taxon>Pterygota</taxon>
        <taxon>Neoptera</taxon>
        <taxon>Polyneoptera</taxon>
        <taxon>Phasmatodea</taxon>
        <taxon>Verophasmatodea</taxon>
        <taxon>Anareolatae</taxon>
        <taxon>Phasmatidae</taxon>
        <taxon>Eurycanthinae</taxon>
        <taxon>Dryococelus</taxon>
    </lineage>
</organism>
<feature type="compositionally biased region" description="Polar residues" evidence="1">
    <location>
        <begin position="11"/>
        <end position="45"/>
    </location>
</feature>
<name>A0ABQ9HAW6_9NEOP</name>
<dbReference type="InterPro" id="IPR029526">
    <property type="entry name" value="PGBD"/>
</dbReference>
<feature type="region of interest" description="Disordered" evidence="1">
    <location>
        <begin position="1"/>
        <end position="52"/>
    </location>
</feature>